<name>I4AK93_BERLS</name>
<dbReference type="Pfam" id="PF13578">
    <property type="entry name" value="Methyltransf_24"/>
    <property type="match status" value="1"/>
</dbReference>
<keyword evidence="1" id="KW-0808">Transferase</keyword>
<reference evidence="2" key="1">
    <citation type="submission" date="2012-06" db="EMBL/GenBank/DDBJ databases">
        <title>The complete genome of Flexibacter litoralis DSM 6794.</title>
        <authorList>
            <person name="Lucas S."/>
            <person name="Copeland A."/>
            <person name="Lapidus A."/>
            <person name="Glavina del Rio T."/>
            <person name="Dalin E."/>
            <person name="Tice H."/>
            <person name="Bruce D."/>
            <person name="Goodwin L."/>
            <person name="Pitluck S."/>
            <person name="Peters L."/>
            <person name="Ovchinnikova G."/>
            <person name="Lu M."/>
            <person name="Kyrpides N."/>
            <person name="Mavromatis K."/>
            <person name="Ivanova N."/>
            <person name="Brettin T."/>
            <person name="Detter J.C."/>
            <person name="Han C."/>
            <person name="Larimer F."/>
            <person name="Land M."/>
            <person name="Hauser L."/>
            <person name="Markowitz V."/>
            <person name="Cheng J.-F."/>
            <person name="Hugenholtz P."/>
            <person name="Woyke T."/>
            <person name="Wu D."/>
            <person name="Spring S."/>
            <person name="Lang E."/>
            <person name="Kopitz M."/>
            <person name="Brambilla E."/>
            <person name="Klenk H.-P."/>
            <person name="Eisen J.A."/>
        </authorList>
    </citation>
    <scope>NUCLEOTIDE SEQUENCE [LARGE SCALE GENOMIC DNA]</scope>
    <source>
        <strain evidence="2">ATCC 23117 / DSM 6794 / NBRC 15988 / NCIMB 1366 / Sio-4</strain>
    </source>
</reference>
<evidence type="ECO:0000313" key="1">
    <source>
        <dbReference type="EMBL" id="AFM04378.1"/>
    </source>
</evidence>
<evidence type="ECO:0000313" key="2">
    <source>
        <dbReference type="Proteomes" id="UP000006054"/>
    </source>
</evidence>
<keyword evidence="1" id="KW-0489">Methyltransferase</keyword>
<dbReference type="Gene3D" id="3.40.50.150">
    <property type="entry name" value="Vaccinia Virus protein VP39"/>
    <property type="match status" value="1"/>
</dbReference>
<dbReference type="STRING" id="880071.Fleli_1994"/>
<dbReference type="SUPFAM" id="SSF53335">
    <property type="entry name" value="S-adenosyl-L-methionine-dependent methyltransferases"/>
    <property type="match status" value="1"/>
</dbReference>
<dbReference type="PANTHER" id="PTHR43836">
    <property type="entry name" value="CATECHOL O-METHYLTRANSFERASE 1-RELATED"/>
    <property type="match status" value="1"/>
</dbReference>
<dbReference type="RefSeq" id="WP_014797827.1">
    <property type="nucleotide sequence ID" value="NC_018018.1"/>
</dbReference>
<keyword evidence="2" id="KW-1185">Reference proteome</keyword>
<organism evidence="1 2">
    <name type="scientific">Bernardetia litoralis (strain ATCC 23117 / DSM 6794 / NBRC 15988 / NCIMB 1366 / Fx l1 / Sio-4)</name>
    <name type="common">Flexibacter litoralis</name>
    <dbReference type="NCBI Taxonomy" id="880071"/>
    <lineage>
        <taxon>Bacteria</taxon>
        <taxon>Pseudomonadati</taxon>
        <taxon>Bacteroidota</taxon>
        <taxon>Cytophagia</taxon>
        <taxon>Cytophagales</taxon>
        <taxon>Bernardetiaceae</taxon>
        <taxon>Bernardetia</taxon>
    </lineage>
</organism>
<proteinExistence type="predicted"/>
<sequence>MLLYALKYLYFYFKAGNQHAVHSPFVYQLYTLSIKNTKDYYAFSELENLRQELISDRTQLKITDFGAGSKQTKNLSNKKSISEIARHSAITTKKAQLLFKLVEYFQPKTILELGTSLGISTLFMSLAANNSETQIITFEGCPQIAEKAKENFEELEQENIEIIIGNIDKTLPQNISSLPLLDFVFLDANHRYKPTLNYFNQILEKCHNDTIIILDDIHWSKGMEKAWKEIIKNEKVTVSIDLFQVGLIFLRKEQPKQHFDLRF</sequence>
<gene>
    <name evidence="1" type="ordered locus">Fleli_1994</name>
</gene>
<dbReference type="GO" id="GO:0008171">
    <property type="term" value="F:O-methyltransferase activity"/>
    <property type="evidence" value="ECO:0007669"/>
    <property type="project" value="TreeGrafter"/>
</dbReference>
<accession>I4AK93</accession>
<dbReference type="GO" id="GO:0032259">
    <property type="term" value="P:methylation"/>
    <property type="evidence" value="ECO:0007669"/>
    <property type="project" value="UniProtKB-KW"/>
</dbReference>
<dbReference type="PANTHER" id="PTHR43836:SF2">
    <property type="entry name" value="CATECHOL O-METHYLTRANSFERASE 1-RELATED"/>
    <property type="match status" value="1"/>
</dbReference>
<dbReference type="Proteomes" id="UP000006054">
    <property type="component" value="Chromosome"/>
</dbReference>
<dbReference type="KEGG" id="fli:Fleli_1994"/>
<dbReference type="PATRIC" id="fig|880071.3.peg.1980"/>
<protein>
    <submittedName>
        <fullName evidence="1">Putative O-methyltransferase</fullName>
    </submittedName>
</protein>
<dbReference type="HOGENOM" id="CLU_083598_0_0_10"/>
<dbReference type="AlphaFoldDB" id="I4AK93"/>
<dbReference type="OrthoDB" id="5464618at2"/>
<dbReference type="InterPro" id="IPR029063">
    <property type="entry name" value="SAM-dependent_MTases_sf"/>
</dbReference>
<dbReference type="EMBL" id="CP003345">
    <property type="protein sequence ID" value="AFM04378.1"/>
    <property type="molecule type" value="Genomic_DNA"/>
</dbReference>
<dbReference type="eggNOG" id="COG4122">
    <property type="taxonomic scope" value="Bacteria"/>
</dbReference>